<proteinExistence type="predicted"/>
<evidence type="ECO:0000313" key="2">
    <source>
        <dbReference type="Proteomes" id="UP000257109"/>
    </source>
</evidence>
<organism evidence="1 2">
    <name type="scientific">Mucuna pruriens</name>
    <name type="common">Velvet bean</name>
    <name type="synonym">Dolichos pruriens</name>
    <dbReference type="NCBI Taxonomy" id="157652"/>
    <lineage>
        <taxon>Eukaryota</taxon>
        <taxon>Viridiplantae</taxon>
        <taxon>Streptophyta</taxon>
        <taxon>Embryophyta</taxon>
        <taxon>Tracheophyta</taxon>
        <taxon>Spermatophyta</taxon>
        <taxon>Magnoliopsida</taxon>
        <taxon>eudicotyledons</taxon>
        <taxon>Gunneridae</taxon>
        <taxon>Pentapetalae</taxon>
        <taxon>rosids</taxon>
        <taxon>fabids</taxon>
        <taxon>Fabales</taxon>
        <taxon>Fabaceae</taxon>
        <taxon>Papilionoideae</taxon>
        <taxon>50 kb inversion clade</taxon>
        <taxon>NPAAA clade</taxon>
        <taxon>indigoferoid/millettioid clade</taxon>
        <taxon>Phaseoleae</taxon>
        <taxon>Mucuna</taxon>
    </lineage>
</organism>
<keyword evidence="2" id="KW-1185">Reference proteome</keyword>
<evidence type="ECO:0000313" key="1">
    <source>
        <dbReference type="EMBL" id="RDX83312.1"/>
    </source>
</evidence>
<feature type="non-terminal residue" evidence="1">
    <location>
        <position position="1"/>
    </location>
</feature>
<dbReference type="Proteomes" id="UP000257109">
    <property type="component" value="Unassembled WGS sequence"/>
</dbReference>
<dbReference type="AlphaFoldDB" id="A0A371FYE2"/>
<protein>
    <submittedName>
        <fullName evidence="1">Uncharacterized protein</fullName>
    </submittedName>
</protein>
<gene>
    <name evidence="1" type="ORF">CR513_35777</name>
</gene>
<comment type="caution">
    <text evidence="1">The sequence shown here is derived from an EMBL/GenBank/DDBJ whole genome shotgun (WGS) entry which is preliminary data.</text>
</comment>
<sequence>MFKNNVQVTTTEVIVRVLENTIRMSESAGGKRIPKIQKEKKESENIINRVNLITARGNTYQFLREFQQSIQRSQYPIFHMATEKPDLYNHVVKMVTTLPFVKFLGHADENIGQIFHHDHQDGNLTPVIAE</sequence>
<accession>A0A371FYE2</accession>
<name>A0A371FYE2_MUCPR</name>
<reference evidence="1" key="1">
    <citation type="submission" date="2018-05" db="EMBL/GenBank/DDBJ databases">
        <title>Draft genome of Mucuna pruriens seed.</title>
        <authorList>
            <person name="Nnadi N.E."/>
            <person name="Vos R."/>
            <person name="Hasami M.H."/>
            <person name="Devisetty U.K."/>
            <person name="Aguiy J.C."/>
        </authorList>
    </citation>
    <scope>NUCLEOTIDE SEQUENCE [LARGE SCALE GENOMIC DNA]</scope>
    <source>
        <strain evidence="1">JCA_2017</strain>
    </source>
</reference>
<dbReference type="EMBL" id="QJKJ01007390">
    <property type="protein sequence ID" value="RDX83312.1"/>
    <property type="molecule type" value="Genomic_DNA"/>
</dbReference>